<comment type="subcellular location">
    <subcellularLocation>
        <location evidence="5">Membrane</location>
        <topology evidence="5">Single-pass membrane protein</topology>
    </subcellularLocation>
</comment>
<dbReference type="EC" id="2.4.1.17" evidence="5"/>
<keyword evidence="5" id="KW-0472">Membrane</keyword>
<sequence>LLLWRQRQSQTMWLRITFAGCLFLLGGLLSSADGYRILFLAPFPGPSHWLMLKHFIRELTDRQHQVTCITSFPYGEPLPNYDEVLIDPPYPIRETFPVEGLFDASQTSDFDKLNMYWDLGLNTSEYGLESANVRQFIARTDLTFDLVVAEQFFQESWLMFANKYSAPIVTISTYGYSDFFDQIMGLRTPWSFVPHMVLSYTDSMSIDERAYNFALSLHPVLSNPRPTMRGLVDIGGAHIRPPAPLPHELAEFMDGARHGVIYFSLGAYMQSALMPVAKRTAILRVFGALEQRVVWKFEDDRIPPGDIPPNVMVRRWAPQNDILAHPNTVLFISHGGQFGTFEAMHHGVPVLFVPFFGDQHRNADRAVREGMAQKMSFENISEHTFGPMVRRMVERESYRVRAKEIAHHFRDRLVEPMEEALYWIEYVARHKGAPRLKSKAIHLSWYEYYSLDLVLWPMLLILFLRWMYKTPNSTRVL</sequence>
<name>A0A8W7PEE7_ANOCL</name>
<dbReference type="PROSITE" id="PS00375">
    <property type="entry name" value="UDPGT"/>
    <property type="match status" value="1"/>
</dbReference>
<dbReference type="AlphaFoldDB" id="A0A8W7PEE7"/>
<dbReference type="GO" id="GO:0016020">
    <property type="term" value="C:membrane"/>
    <property type="evidence" value="ECO:0007669"/>
    <property type="project" value="UniProtKB-SubCell"/>
</dbReference>
<dbReference type="GO" id="GO:0015020">
    <property type="term" value="F:glucuronosyltransferase activity"/>
    <property type="evidence" value="ECO:0007669"/>
    <property type="project" value="UniProtKB-EC"/>
</dbReference>
<dbReference type="PANTHER" id="PTHR48043:SF60">
    <property type="entry name" value="UDP-GLUCURONOSYLTRANSFERASE"/>
    <property type="match status" value="1"/>
</dbReference>
<evidence type="ECO:0000256" key="3">
    <source>
        <dbReference type="ARBA" id="ARBA00022679"/>
    </source>
</evidence>
<dbReference type="Gene3D" id="3.40.50.2000">
    <property type="entry name" value="Glycogen Phosphorylase B"/>
    <property type="match status" value="2"/>
</dbReference>
<dbReference type="PANTHER" id="PTHR48043">
    <property type="entry name" value="EG:EG0003.4 PROTEIN-RELATED"/>
    <property type="match status" value="1"/>
</dbReference>
<dbReference type="InterPro" id="IPR035595">
    <property type="entry name" value="UDP_glycos_trans_CS"/>
</dbReference>
<evidence type="ECO:0000313" key="6">
    <source>
        <dbReference type="EnsemblMetazoa" id="ACOM030031-PA.1"/>
    </source>
</evidence>
<dbReference type="InterPro" id="IPR002052">
    <property type="entry name" value="DNA_methylase_N6_adenine_CS"/>
</dbReference>
<dbReference type="PROSITE" id="PS00092">
    <property type="entry name" value="N6_MTASE"/>
    <property type="match status" value="1"/>
</dbReference>
<dbReference type="GO" id="GO:0008168">
    <property type="term" value="F:methyltransferase activity"/>
    <property type="evidence" value="ECO:0007669"/>
    <property type="project" value="InterPro"/>
</dbReference>
<dbReference type="Proteomes" id="UP000075882">
    <property type="component" value="Unassembled WGS sequence"/>
</dbReference>
<dbReference type="Pfam" id="PF00201">
    <property type="entry name" value="UDPGT"/>
    <property type="match status" value="1"/>
</dbReference>
<dbReference type="InterPro" id="IPR002213">
    <property type="entry name" value="UDP_glucos_trans"/>
</dbReference>
<dbReference type="FunFam" id="3.40.50.2000:FF:000050">
    <property type="entry name" value="UDP-glucuronosyltransferase"/>
    <property type="match status" value="1"/>
</dbReference>
<evidence type="ECO:0000256" key="2">
    <source>
        <dbReference type="ARBA" id="ARBA00022676"/>
    </source>
</evidence>
<keyword evidence="3 4" id="KW-0808">Transferase</keyword>
<dbReference type="EnsemblMetazoa" id="ACOM030031-RA">
    <property type="protein sequence ID" value="ACOM030031-PA.1"/>
    <property type="gene ID" value="ACOM030031"/>
</dbReference>
<reference evidence="6" key="1">
    <citation type="submission" date="2022-08" db="UniProtKB">
        <authorList>
            <consortium name="EnsemblMetazoa"/>
        </authorList>
    </citation>
    <scope>IDENTIFICATION</scope>
</reference>
<dbReference type="CDD" id="cd03784">
    <property type="entry name" value="GT1_Gtf-like"/>
    <property type="match status" value="1"/>
</dbReference>
<dbReference type="VEuPathDB" id="VectorBase:ACON2_042767"/>
<keyword evidence="5" id="KW-0812">Transmembrane</keyword>
<keyword evidence="5" id="KW-1133">Transmembrane helix</keyword>
<dbReference type="GO" id="GO:0032259">
    <property type="term" value="P:methylation"/>
    <property type="evidence" value="ECO:0007669"/>
    <property type="project" value="InterPro"/>
</dbReference>
<organism evidence="6">
    <name type="scientific">Anopheles coluzzii</name>
    <name type="common">African malaria mosquito</name>
    <dbReference type="NCBI Taxonomy" id="1518534"/>
    <lineage>
        <taxon>Eukaryota</taxon>
        <taxon>Metazoa</taxon>
        <taxon>Ecdysozoa</taxon>
        <taxon>Arthropoda</taxon>
        <taxon>Hexapoda</taxon>
        <taxon>Insecta</taxon>
        <taxon>Pterygota</taxon>
        <taxon>Neoptera</taxon>
        <taxon>Endopterygota</taxon>
        <taxon>Diptera</taxon>
        <taxon>Nematocera</taxon>
        <taxon>Culicoidea</taxon>
        <taxon>Culicidae</taxon>
        <taxon>Anophelinae</taxon>
        <taxon>Anopheles</taxon>
    </lineage>
</organism>
<dbReference type="SUPFAM" id="SSF53756">
    <property type="entry name" value="UDP-Glycosyltransferase/glycogen phosphorylase"/>
    <property type="match status" value="1"/>
</dbReference>
<protein>
    <recommendedName>
        <fullName evidence="5">UDP-glucuronosyltransferase</fullName>
        <ecNumber evidence="5">2.4.1.17</ecNumber>
    </recommendedName>
</protein>
<proteinExistence type="inferred from homology"/>
<evidence type="ECO:0000256" key="1">
    <source>
        <dbReference type="ARBA" id="ARBA00009995"/>
    </source>
</evidence>
<evidence type="ECO:0000256" key="5">
    <source>
        <dbReference type="RuleBase" id="RU362059"/>
    </source>
</evidence>
<keyword evidence="2 4" id="KW-0328">Glycosyltransferase</keyword>
<comment type="catalytic activity">
    <reaction evidence="5">
        <text>glucuronate acceptor + UDP-alpha-D-glucuronate = acceptor beta-D-glucuronoside + UDP + H(+)</text>
        <dbReference type="Rhea" id="RHEA:21032"/>
        <dbReference type="ChEBI" id="CHEBI:15378"/>
        <dbReference type="ChEBI" id="CHEBI:58052"/>
        <dbReference type="ChEBI" id="CHEBI:58223"/>
        <dbReference type="ChEBI" id="CHEBI:132367"/>
        <dbReference type="ChEBI" id="CHEBI:132368"/>
        <dbReference type="EC" id="2.4.1.17"/>
    </reaction>
</comment>
<accession>A0A8W7PEE7</accession>
<dbReference type="GO" id="GO:0003676">
    <property type="term" value="F:nucleic acid binding"/>
    <property type="evidence" value="ECO:0007669"/>
    <property type="project" value="InterPro"/>
</dbReference>
<dbReference type="InterPro" id="IPR050271">
    <property type="entry name" value="UDP-glycosyltransferase"/>
</dbReference>
<evidence type="ECO:0000256" key="4">
    <source>
        <dbReference type="RuleBase" id="RU003718"/>
    </source>
</evidence>
<comment type="similarity">
    <text evidence="1 4">Belongs to the UDP-glycosyltransferase family.</text>
</comment>
<feature type="transmembrane region" description="Helical" evidence="5">
    <location>
        <begin position="448"/>
        <end position="468"/>
    </location>
</feature>